<accession>A0ACD5HIV0</accession>
<evidence type="ECO:0000313" key="1">
    <source>
        <dbReference type="EMBL" id="XRI74892.1"/>
    </source>
</evidence>
<dbReference type="Proteomes" id="UP001195965">
    <property type="component" value="Chromosome"/>
</dbReference>
<reference evidence="1 2" key="1">
    <citation type="journal article" date="2021" name="ISME J.">
        <title>Genomic evolution of the class Acidithiobacillia: deep-branching Proteobacteria living in extreme acidic conditions.</title>
        <authorList>
            <person name="Moya-Beltran A."/>
            <person name="Beard S."/>
            <person name="Rojas-Villalobos C."/>
            <person name="Issotta F."/>
            <person name="Gallardo Y."/>
            <person name="Ulloa R."/>
            <person name="Giaveno A."/>
            <person name="Degli Esposti M."/>
            <person name="Johnson D.B."/>
            <person name="Quatrini R."/>
        </authorList>
    </citation>
    <scope>NUCLEOTIDE SEQUENCE [LARGE SCALE GENOMIC DNA]</scope>
    <source>
        <strain evidence="1 2">GG1-14</strain>
    </source>
</reference>
<keyword evidence="2" id="KW-1185">Reference proteome</keyword>
<proteinExistence type="predicted"/>
<organism evidence="1 2">
    <name type="scientific">Acidithiobacillus montserratensis</name>
    <dbReference type="NCBI Taxonomy" id="2729135"/>
    <lineage>
        <taxon>Bacteria</taxon>
        <taxon>Pseudomonadati</taxon>
        <taxon>Pseudomonadota</taxon>
        <taxon>Acidithiobacillia</taxon>
        <taxon>Acidithiobacillales</taxon>
        <taxon>Acidithiobacillaceae</taxon>
        <taxon>Acidithiobacillus</taxon>
    </lineage>
</organism>
<protein>
    <submittedName>
        <fullName evidence="1">DUF1045 domain-containing protein</fullName>
    </submittedName>
</protein>
<dbReference type="EMBL" id="CP127526">
    <property type="protein sequence ID" value="XRI74892.1"/>
    <property type="molecule type" value="Genomic_DNA"/>
</dbReference>
<gene>
    <name evidence="1" type="ORF">HHS34_006770</name>
</gene>
<name>A0ACD5HIV0_9PROT</name>
<evidence type="ECO:0000313" key="2">
    <source>
        <dbReference type="Proteomes" id="UP001195965"/>
    </source>
</evidence>
<sequence>MRVAVYYLPEADDPLWQAGCRWLGWNPETALPCLRPAVAGLAAASRRASRYGFHATIKAPMPLQGELDSLVQALSRELAAFPAFTLPPLQYTQDEGFVALRLSRASPELARLADTCVRSLEPWRHPYTADELAARSRKLQHERQRHYLEQWGYPYVFEEFIFHMTLSDQQSDSRLLEAAQSYFGDLPAQPRLVRSLAVLCESHPDAPFTLLQRVPLASGLTPGLASGSE</sequence>